<evidence type="ECO:0000259" key="9">
    <source>
        <dbReference type="Pfam" id="PF01699"/>
    </source>
</evidence>
<sequence length="340" mass="37004">VETGYREESCGQLTISTIASRDTLGCEGTLPASSHRLSPGTPPSKAARSSSSVPRSVSDEMDGTRVRVTPIACRSPVGGDTLVEVEVSWDYQGWSSDNRATLVIDAETPTEKERLLCELTGEMEQQYVGGWKPCLRRLRDQLRADDGGGLVWRGLRKSVHLLCFPIYFCLAISMGFCDVRDPAKETRWLPGFLLSMAWLAGFSYLMCYSADRITESFGIPSALMGVTVCAVGTSFPNFYASLIMAKAGRSSMAIANALGSNIQNIFIALALPWVVRTMVPSPHLFFVGSAGIFANVLAMAVTLLVLLVLVARGRMALDRTAGYVLIGTYIIYLVFAIWQS</sequence>
<keyword evidence="4 8" id="KW-0812">Transmembrane</keyword>
<keyword evidence="3" id="KW-0813">Transport</keyword>
<evidence type="ECO:0000256" key="7">
    <source>
        <dbReference type="SAM" id="MobiDB-lite"/>
    </source>
</evidence>
<dbReference type="GO" id="GO:0008273">
    <property type="term" value="F:calcium, potassium:sodium antiporter activity"/>
    <property type="evidence" value="ECO:0007669"/>
    <property type="project" value="TreeGrafter"/>
</dbReference>
<feature type="compositionally biased region" description="Low complexity" evidence="7">
    <location>
        <begin position="43"/>
        <end position="56"/>
    </location>
</feature>
<evidence type="ECO:0000256" key="5">
    <source>
        <dbReference type="ARBA" id="ARBA00022989"/>
    </source>
</evidence>
<keyword evidence="5 8" id="KW-1133">Transmembrane helix</keyword>
<organism evidence="10 11">
    <name type="scientific">Perkinsus olseni</name>
    <name type="common">Perkinsus atlanticus</name>
    <dbReference type="NCBI Taxonomy" id="32597"/>
    <lineage>
        <taxon>Eukaryota</taxon>
        <taxon>Sar</taxon>
        <taxon>Alveolata</taxon>
        <taxon>Perkinsozoa</taxon>
        <taxon>Perkinsea</taxon>
        <taxon>Perkinsida</taxon>
        <taxon>Perkinsidae</taxon>
        <taxon>Perkinsus</taxon>
    </lineage>
</organism>
<evidence type="ECO:0000256" key="1">
    <source>
        <dbReference type="ARBA" id="ARBA00004141"/>
    </source>
</evidence>
<evidence type="ECO:0000256" key="4">
    <source>
        <dbReference type="ARBA" id="ARBA00022692"/>
    </source>
</evidence>
<feature type="transmembrane region" description="Helical" evidence="8">
    <location>
        <begin position="285"/>
        <end position="309"/>
    </location>
</feature>
<accession>A0A7J6SN58</accession>
<reference evidence="10 11" key="1">
    <citation type="submission" date="2020-04" db="EMBL/GenBank/DDBJ databases">
        <title>Perkinsus olseni comparative genomics.</title>
        <authorList>
            <person name="Bogema D.R."/>
        </authorList>
    </citation>
    <scope>NUCLEOTIDE SEQUENCE [LARGE SCALE GENOMIC DNA]</scope>
    <source>
        <strain evidence="10 11">ATCC PRA-207</strain>
    </source>
</reference>
<dbReference type="EMBL" id="JABANO010016889">
    <property type="protein sequence ID" value="KAF4734399.1"/>
    <property type="molecule type" value="Genomic_DNA"/>
</dbReference>
<evidence type="ECO:0000256" key="3">
    <source>
        <dbReference type="ARBA" id="ARBA00022449"/>
    </source>
</evidence>
<dbReference type="GO" id="GO:0005262">
    <property type="term" value="F:calcium channel activity"/>
    <property type="evidence" value="ECO:0007669"/>
    <property type="project" value="TreeGrafter"/>
</dbReference>
<evidence type="ECO:0000313" key="11">
    <source>
        <dbReference type="Proteomes" id="UP000553632"/>
    </source>
</evidence>
<evidence type="ECO:0000313" key="10">
    <source>
        <dbReference type="EMBL" id="KAF4734399.1"/>
    </source>
</evidence>
<dbReference type="InterPro" id="IPR004837">
    <property type="entry name" value="NaCa_Exmemb"/>
</dbReference>
<proteinExistence type="inferred from homology"/>
<keyword evidence="6 8" id="KW-0472">Membrane</keyword>
<dbReference type="InterPro" id="IPR044880">
    <property type="entry name" value="NCX_ion-bd_dom_sf"/>
</dbReference>
<feature type="transmembrane region" description="Helical" evidence="8">
    <location>
        <begin position="159"/>
        <end position="176"/>
    </location>
</feature>
<feature type="transmembrane region" description="Helical" evidence="8">
    <location>
        <begin position="218"/>
        <end position="240"/>
    </location>
</feature>
<gene>
    <name evidence="10" type="ORF">FOZ63_020528</name>
</gene>
<keyword evidence="11" id="KW-1185">Reference proteome</keyword>
<name>A0A7J6SN58_PEROL</name>
<keyword evidence="3" id="KW-0050">Antiport</keyword>
<comment type="caution">
    <text evidence="10">The sequence shown here is derived from an EMBL/GenBank/DDBJ whole genome shotgun (WGS) entry which is preliminary data.</text>
</comment>
<feature type="region of interest" description="Disordered" evidence="7">
    <location>
        <begin position="26"/>
        <end position="62"/>
    </location>
</feature>
<comment type="subcellular location">
    <subcellularLocation>
        <location evidence="1">Membrane</location>
        <topology evidence="1">Multi-pass membrane protein</topology>
    </subcellularLocation>
</comment>
<dbReference type="GO" id="GO:0005886">
    <property type="term" value="C:plasma membrane"/>
    <property type="evidence" value="ECO:0007669"/>
    <property type="project" value="TreeGrafter"/>
</dbReference>
<dbReference type="Proteomes" id="UP000553632">
    <property type="component" value="Unassembled WGS sequence"/>
</dbReference>
<dbReference type="PANTHER" id="PTHR10846:SF8">
    <property type="entry name" value="INNER MEMBRANE PROTEIN YRBG"/>
    <property type="match status" value="1"/>
</dbReference>
<feature type="domain" description="Sodium/calcium exchanger membrane region" evidence="9">
    <location>
        <begin position="191"/>
        <end position="338"/>
    </location>
</feature>
<evidence type="ECO:0000256" key="8">
    <source>
        <dbReference type="SAM" id="Phobius"/>
    </source>
</evidence>
<dbReference type="GO" id="GO:0006874">
    <property type="term" value="P:intracellular calcium ion homeostasis"/>
    <property type="evidence" value="ECO:0007669"/>
    <property type="project" value="TreeGrafter"/>
</dbReference>
<dbReference type="InterPro" id="IPR004481">
    <property type="entry name" value="K/Na/Ca-exchanger"/>
</dbReference>
<feature type="non-terminal residue" evidence="10">
    <location>
        <position position="340"/>
    </location>
</feature>
<dbReference type="Gene3D" id="1.20.1420.30">
    <property type="entry name" value="NCX, central ion-binding region"/>
    <property type="match status" value="1"/>
</dbReference>
<dbReference type="AlphaFoldDB" id="A0A7J6SN58"/>
<protein>
    <recommendedName>
        <fullName evidence="9">Sodium/calcium exchanger membrane region domain-containing protein</fullName>
    </recommendedName>
</protein>
<feature type="transmembrane region" description="Helical" evidence="8">
    <location>
        <begin position="252"/>
        <end position="273"/>
    </location>
</feature>
<evidence type="ECO:0000256" key="2">
    <source>
        <dbReference type="ARBA" id="ARBA00005364"/>
    </source>
</evidence>
<evidence type="ECO:0000256" key="6">
    <source>
        <dbReference type="ARBA" id="ARBA00023136"/>
    </source>
</evidence>
<dbReference type="Pfam" id="PF01699">
    <property type="entry name" value="Na_Ca_ex"/>
    <property type="match status" value="1"/>
</dbReference>
<dbReference type="PANTHER" id="PTHR10846">
    <property type="entry name" value="SODIUM/POTASSIUM/CALCIUM EXCHANGER"/>
    <property type="match status" value="1"/>
</dbReference>
<feature type="transmembrane region" description="Helical" evidence="8">
    <location>
        <begin position="321"/>
        <end position="338"/>
    </location>
</feature>
<feature type="transmembrane region" description="Helical" evidence="8">
    <location>
        <begin position="188"/>
        <end position="206"/>
    </location>
</feature>
<comment type="similarity">
    <text evidence="2">Belongs to the Ca(2+):cation antiporter (CaCA) (TC 2.A.19) family. SLC24A subfamily.</text>
</comment>